<dbReference type="InterPro" id="IPR038377">
    <property type="entry name" value="Na/Glc_symporter_sf"/>
</dbReference>
<dbReference type="GO" id="GO:0015293">
    <property type="term" value="F:symporter activity"/>
    <property type="evidence" value="ECO:0007669"/>
    <property type="project" value="UniProtKB-KW"/>
</dbReference>
<feature type="transmembrane region" description="Helical" evidence="10">
    <location>
        <begin position="484"/>
        <end position="503"/>
    </location>
</feature>
<keyword evidence="4" id="KW-1003">Cell membrane</keyword>
<feature type="transmembrane region" description="Helical" evidence="10">
    <location>
        <begin position="454"/>
        <end position="472"/>
    </location>
</feature>
<dbReference type="PANTHER" id="PTHR48086">
    <property type="entry name" value="SODIUM/PROLINE SYMPORTER-RELATED"/>
    <property type="match status" value="1"/>
</dbReference>
<keyword evidence="3" id="KW-0813">Transport</keyword>
<sequence length="524" mass="56759">MNWLTDPKYLFTIILLGTIVWITNATRKYATTTVDYWVAGRSFGWLVNGSAIAGDYLSAATFLGLAGLTFSLGYDGLFYTFCFSIGLTLLAMFIAGPLRRFGAFTVPDFLGQRFHSKTARLVAVIVVLAISGFYAAPQLLGAAQILKLFFGTSYAFGIVFTTTVMVFYVGVGGMKGTTINQALEIWIRFGAFLVLFAMAIYMGMNYGKILDFITQFNGTLPGTGQYAPDGKDLVFNGAKWEYTGTMFKDLTGTISMLIGLAFGTMGLPHILLRFYTNPSAKDARYSALFAIAIASAFFGLALYLGTVGRYVFLDGVTKGTLNPETMKAMIQGGNNMIIPALSESLGGQWLLGFVIAGAFAAIFSNLSGIFIASSGALGHDLYTNFINPNATERQKVLAGKWAAVICGIFYGILGLMVEKASIGHLVGLAFNVAASTFAPIFVLGIWWRGMTEKGAIAGLLVGLISSLWMIFLPETLPTWLQFKIPGLVTVPLGFLSVWLVSLWDGQVPADVNEFMKKVHAKEVY</sequence>
<dbReference type="AlphaFoldDB" id="A0A1T4LV72"/>
<dbReference type="Pfam" id="PF00474">
    <property type="entry name" value="SSF"/>
    <property type="match status" value="1"/>
</dbReference>
<feature type="transmembrane region" description="Helical" evidence="10">
    <location>
        <begin position="422"/>
        <end position="447"/>
    </location>
</feature>
<dbReference type="Proteomes" id="UP000189933">
    <property type="component" value="Unassembled WGS sequence"/>
</dbReference>
<organism evidence="11 12">
    <name type="scientific">Carboxydocella sporoproducens DSM 16521</name>
    <dbReference type="NCBI Taxonomy" id="1121270"/>
    <lineage>
        <taxon>Bacteria</taxon>
        <taxon>Bacillati</taxon>
        <taxon>Bacillota</taxon>
        <taxon>Clostridia</taxon>
        <taxon>Eubacteriales</taxon>
        <taxon>Clostridiales Family XVI. Incertae Sedis</taxon>
        <taxon>Carboxydocella</taxon>
    </lineage>
</organism>
<evidence type="ECO:0000256" key="1">
    <source>
        <dbReference type="ARBA" id="ARBA00004651"/>
    </source>
</evidence>
<feature type="transmembrane region" description="Helical" evidence="10">
    <location>
        <begin position="397"/>
        <end position="416"/>
    </location>
</feature>
<dbReference type="GO" id="GO:0005886">
    <property type="term" value="C:plasma membrane"/>
    <property type="evidence" value="ECO:0007669"/>
    <property type="project" value="UniProtKB-SubCell"/>
</dbReference>
<keyword evidence="7 10" id="KW-1133">Transmembrane helix</keyword>
<feature type="transmembrane region" description="Helical" evidence="10">
    <location>
        <begin position="76"/>
        <end position="98"/>
    </location>
</feature>
<dbReference type="InterPro" id="IPR001734">
    <property type="entry name" value="Na/solute_symporter"/>
</dbReference>
<evidence type="ECO:0000256" key="2">
    <source>
        <dbReference type="ARBA" id="ARBA00006434"/>
    </source>
</evidence>
<feature type="transmembrane region" description="Helical" evidence="10">
    <location>
        <begin position="185"/>
        <end position="204"/>
    </location>
</feature>
<evidence type="ECO:0000256" key="4">
    <source>
        <dbReference type="ARBA" id="ARBA00022475"/>
    </source>
</evidence>
<evidence type="ECO:0000256" key="3">
    <source>
        <dbReference type="ARBA" id="ARBA00022448"/>
    </source>
</evidence>
<keyword evidence="5 10" id="KW-0812">Transmembrane</keyword>
<feature type="transmembrane region" description="Helical" evidence="10">
    <location>
        <begin position="148"/>
        <end position="173"/>
    </location>
</feature>
<dbReference type="PANTHER" id="PTHR48086:SF6">
    <property type="entry name" value="CATION_ACETATE SYMPORTER ACTP"/>
    <property type="match status" value="1"/>
</dbReference>
<reference evidence="12" key="1">
    <citation type="submission" date="2017-02" db="EMBL/GenBank/DDBJ databases">
        <authorList>
            <person name="Varghese N."/>
            <person name="Submissions S."/>
        </authorList>
    </citation>
    <scope>NUCLEOTIDE SEQUENCE [LARGE SCALE GENOMIC DNA]</scope>
    <source>
        <strain evidence="12">DSM 16521</strain>
    </source>
</reference>
<dbReference type="NCBIfam" id="TIGR00813">
    <property type="entry name" value="sss"/>
    <property type="match status" value="1"/>
</dbReference>
<dbReference type="RefSeq" id="WP_078664475.1">
    <property type="nucleotide sequence ID" value="NZ_FUXM01000002.1"/>
</dbReference>
<dbReference type="GO" id="GO:0006847">
    <property type="term" value="P:plasma membrane acetate transport"/>
    <property type="evidence" value="ECO:0007669"/>
    <property type="project" value="TreeGrafter"/>
</dbReference>
<evidence type="ECO:0000256" key="9">
    <source>
        <dbReference type="RuleBase" id="RU362091"/>
    </source>
</evidence>
<dbReference type="InterPro" id="IPR050277">
    <property type="entry name" value="Sodium:Solute_Symporter"/>
</dbReference>
<feature type="transmembrane region" description="Helical" evidence="10">
    <location>
        <begin position="349"/>
        <end position="377"/>
    </location>
</feature>
<keyword evidence="12" id="KW-1185">Reference proteome</keyword>
<dbReference type="GO" id="GO:0015123">
    <property type="term" value="F:acetate transmembrane transporter activity"/>
    <property type="evidence" value="ECO:0007669"/>
    <property type="project" value="TreeGrafter"/>
</dbReference>
<protein>
    <submittedName>
        <fullName evidence="11">Cation/acetate symporter</fullName>
    </submittedName>
</protein>
<evidence type="ECO:0000256" key="5">
    <source>
        <dbReference type="ARBA" id="ARBA00022692"/>
    </source>
</evidence>
<keyword evidence="6" id="KW-0769">Symport</keyword>
<comment type="similarity">
    <text evidence="2 9">Belongs to the sodium:solute symporter (SSF) (TC 2.A.21) family.</text>
</comment>
<feature type="transmembrane region" description="Helical" evidence="10">
    <location>
        <begin position="254"/>
        <end position="275"/>
    </location>
</feature>
<dbReference type="CDD" id="cd11480">
    <property type="entry name" value="SLC5sbd_u4"/>
    <property type="match status" value="1"/>
</dbReference>
<dbReference type="OrthoDB" id="9814523at2"/>
<evidence type="ECO:0000256" key="8">
    <source>
        <dbReference type="ARBA" id="ARBA00023136"/>
    </source>
</evidence>
<evidence type="ECO:0000313" key="12">
    <source>
        <dbReference type="Proteomes" id="UP000189933"/>
    </source>
</evidence>
<feature type="transmembrane region" description="Helical" evidence="10">
    <location>
        <begin position="287"/>
        <end position="312"/>
    </location>
</feature>
<evidence type="ECO:0000256" key="7">
    <source>
        <dbReference type="ARBA" id="ARBA00022989"/>
    </source>
</evidence>
<comment type="subcellular location">
    <subcellularLocation>
        <location evidence="1">Cell membrane</location>
        <topology evidence="1">Multi-pass membrane protein</topology>
    </subcellularLocation>
</comment>
<evidence type="ECO:0000313" key="11">
    <source>
        <dbReference type="EMBL" id="SJZ58639.1"/>
    </source>
</evidence>
<name>A0A1T4LV72_9FIRM</name>
<evidence type="ECO:0000256" key="6">
    <source>
        <dbReference type="ARBA" id="ARBA00022847"/>
    </source>
</evidence>
<dbReference type="EMBL" id="FUXM01000002">
    <property type="protein sequence ID" value="SJZ58639.1"/>
    <property type="molecule type" value="Genomic_DNA"/>
</dbReference>
<feature type="transmembrane region" description="Helical" evidence="10">
    <location>
        <begin position="6"/>
        <end position="24"/>
    </location>
</feature>
<feature type="transmembrane region" description="Helical" evidence="10">
    <location>
        <begin position="45"/>
        <end position="70"/>
    </location>
</feature>
<feature type="transmembrane region" description="Helical" evidence="10">
    <location>
        <begin position="119"/>
        <end position="136"/>
    </location>
</feature>
<gene>
    <name evidence="11" type="ORF">SAMN02745885_00322</name>
</gene>
<dbReference type="PROSITE" id="PS50283">
    <property type="entry name" value="NA_SOLUT_SYMP_3"/>
    <property type="match status" value="1"/>
</dbReference>
<dbReference type="Gene3D" id="1.20.1730.10">
    <property type="entry name" value="Sodium/glucose cotransporter"/>
    <property type="match status" value="1"/>
</dbReference>
<keyword evidence="8 10" id="KW-0472">Membrane</keyword>
<evidence type="ECO:0000256" key="10">
    <source>
        <dbReference type="SAM" id="Phobius"/>
    </source>
</evidence>
<proteinExistence type="inferred from homology"/>
<accession>A0A1T4LV72</accession>